<sequence length="112" mass="12863">MQQVSKTQSDKCAGYDRSMSIYAAANNSNVSFTLELCDTKDKGLADLKLHLDRRAQKEPKVIKHANTLQEPLWYRLPVFMQTLEGQIFRETSLKFWDPRGKIILSMQSGVKQ</sequence>
<comment type="caution">
    <text evidence="1">The sequence shown here is derived from an EMBL/GenBank/DDBJ whole genome shotgun (WGS) entry which is preliminary data.</text>
</comment>
<dbReference type="AlphaFoldDB" id="A0A1D1W2T1"/>
<reference evidence="1 2" key="1">
    <citation type="journal article" date="2016" name="Nat. Commun.">
        <title>Extremotolerant tardigrade genome and improved radiotolerance of human cultured cells by tardigrade-unique protein.</title>
        <authorList>
            <person name="Hashimoto T."/>
            <person name="Horikawa D.D."/>
            <person name="Saito Y."/>
            <person name="Kuwahara H."/>
            <person name="Kozuka-Hata H."/>
            <person name="Shin-I T."/>
            <person name="Minakuchi Y."/>
            <person name="Ohishi K."/>
            <person name="Motoyama A."/>
            <person name="Aizu T."/>
            <person name="Enomoto A."/>
            <person name="Kondo K."/>
            <person name="Tanaka S."/>
            <person name="Hara Y."/>
            <person name="Koshikawa S."/>
            <person name="Sagara H."/>
            <person name="Miura T."/>
            <person name="Yokobori S."/>
            <person name="Miyagawa K."/>
            <person name="Suzuki Y."/>
            <person name="Kubo T."/>
            <person name="Oyama M."/>
            <person name="Kohara Y."/>
            <person name="Fujiyama A."/>
            <person name="Arakawa K."/>
            <person name="Katayama T."/>
            <person name="Toyoda A."/>
            <person name="Kunieda T."/>
        </authorList>
    </citation>
    <scope>NUCLEOTIDE SEQUENCE [LARGE SCALE GENOMIC DNA]</scope>
    <source>
        <strain evidence="1 2">YOKOZUNA-1</strain>
    </source>
</reference>
<dbReference type="Proteomes" id="UP000186922">
    <property type="component" value="Unassembled WGS sequence"/>
</dbReference>
<evidence type="ECO:0000313" key="1">
    <source>
        <dbReference type="EMBL" id="GAV06448.1"/>
    </source>
</evidence>
<proteinExistence type="predicted"/>
<accession>A0A1D1W2T1</accession>
<dbReference type="EMBL" id="BDGG01000013">
    <property type="protein sequence ID" value="GAV06448.1"/>
    <property type="molecule type" value="Genomic_DNA"/>
</dbReference>
<organism evidence="1 2">
    <name type="scientific">Ramazzottius varieornatus</name>
    <name type="common">Water bear</name>
    <name type="synonym">Tardigrade</name>
    <dbReference type="NCBI Taxonomy" id="947166"/>
    <lineage>
        <taxon>Eukaryota</taxon>
        <taxon>Metazoa</taxon>
        <taxon>Ecdysozoa</taxon>
        <taxon>Tardigrada</taxon>
        <taxon>Eutardigrada</taxon>
        <taxon>Parachela</taxon>
        <taxon>Hypsibioidea</taxon>
        <taxon>Ramazzottiidae</taxon>
        <taxon>Ramazzottius</taxon>
    </lineage>
</organism>
<protein>
    <submittedName>
        <fullName evidence="1">Uncharacterized protein</fullName>
    </submittedName>
</protein>
<evidence type="ECO:0000313" key="2">
    <source>
        <dbReference type="Proteomes" id="UP000186922"/>
    </source>
</evidence>
<gene>
    <name evidence="1" type="primary">RvY_16439-1</name>
    <name evidence="1" type="synonym">RvY_16439.1</name>
    <name evidence="1" type="ORF">RvY_16439</name>
</gene>
<name>A0A1D1W2T1_RAMVA</name>
<keyword evidence="2" id="KW-1185">Reference proteome</keyword>